<dbReference type="AlphaFoldDB" id="A0AAN6L2Y7"/>
<feature type="domain" description="Zn(2)-C6 fungal-type" evidence="4">
    <location>
        <begin position="194"/>
        <end position="227"/>
    </location>
</feature>
<dbReference type="InterPro" id="IPR050936">
    <property type="entry name" value="AP-1-like"/>
</dbReference>
<dbReference type="PROSITE" id="PS50217">
    <property type="entry name" value="BZIP"/>
    <property type="match status" value="1"/>
</dbReference>
<dbReference type="PANTHER" id="PTHR40621:SF6">
    <property type="entry name" value="AP-1-LIKE TRANSCRIPTION FACTOR YAP1-RELATED"/>
    <property type="match status" value="1"/>
</dbReference>
<dbReference type="Gene3D" id="4.10.240.10">
    <property type="entry name" value="Zn(2)-C6 fungal-type DNA-binding domain"/>
    <property type="match status" value="1"/>
</dbReference>
<organism evidence="6 7">
    <name type="scientific">Friedmanniomyces endolithicus</name>
    <dbReference type="NCBI Taxonomy" id="329885"/>
    <lineage>
        <taxon>Eukaryota</taxon>
        <taxon>Fungi</taxon>
        <taxon>Dikarya</taxon>
        <taxon>Ascomycota</taxon>
        <taxon>Pezizomycotina</taxon>
        <taxon>Dothideomycetes</taxon>
        <taxon>Dothideomycetidae</taxon>
        <taxon>Mycosphaerellales</taxon>
        <taxon>Teratosphaeriaceae</taxon>
        <taxon>Friedmanniomyces</taxon>
    </lineage>
</organism>
<dbReference type="Pfam" id="PF00172">
    <property type="entry name" value="Zn_clus"/>
    <property type="match status" value="1"/>
</dbReference>
<dbReference type="GO" id="GO:0000976">
    <property type="term" value="F:transcription cis-regulatory region binding"/>
    <property type="evidence" value="ECO:0007669"/>
    <property type="project" value="InterPro"/>
</dbReference>
<protein>
    <recommendedName>
        <fullName evidence="8">Zn(2)-C6 fungal-type domain-containing protein</fullName>
    </recommendedName>
</protein>
<evidence type="ECO:0000313" key="7">
    <source>
        <dbReference type="Proteomes" id="UP001175353"/>
    </source>
</evidence>
<gene>
    <name evidence="6" type="ORF">LTR91_000092</name>
</gene>
<dbReference type="Gene3D" id="1.20.5.170">
    <property type="match status" value="1"/>
</dbReference>
<dbReference type="InterPro" id="IPR036864">
    <property type="entry name" value="Zn2-C6_fun-type_DNA-bd_sf"/>
</dbReference>
<feature type="region of interest" description="Disordered" evidence="3">
    <location>
        <begin position="34"/>
        <end position="74"/>
    </location>
</feature>
<evidence type="ECO:0000256" key="1">
    <source>
        <dbReference type="ARBA" id="ARBA00004123"/>
    </source>
</evidence>
<dbReference type="CDD" id="cd14688">
    <property type="entry name" value="bZIP_YAP"/>
    <property type="match status" value="1"/>
</dbReference>
<feature type="compositionally biased region" description="Polar residues" evidence="3">
    <location>
        <begin position="164"/>
        <end position="178"/>
    </location>
</feature>
<dbReference type="GO" id="GO:0090575">
    <property type="term" value="C:RNA polymerase II transcription regulator complex"/>
    <property type="evidence" value="ECO:0007669"/>
    <property type="project" value="TreeGrafter"/>
</dbReference>
<proteinExistence type="predicted"/>
<dbReference type="GO" id="GO:0001228">
    <property type="term" value="F:DNA-binding transcription activator activity, RNA polymerase II-specific"/>
    <property type="evidence" value="ECO:0007669"/>
    <property type="project" value="TreeGrafter"/>
</dbReference>
<evidence type="ECO:0008006" key="8">
    <source>
        <dbReference type="Google" id="ProtNLM"/>
    </source>
</evidence>
<dbReference type="SUPFAM" id="SSF57701">
    <property type="entry name" value="Zn2/Cys6 DNA-binding domain"/>
    <property type="match status" value="1"/>
</dbReference>
<dbReference type="SUPFAM" id="SSF57959">
    <property type="entry name" value="Leucine zipper domain"/>
    <property type="match status" value="1"/>
</dbReference>
<dbReference type="InterPro" id="IPR046347">
    <property type="entry name" value="bZIP_sf"/>
</dbReference>
<evidence type="ECO:0000259" key="4">
    <source>
        <dbReference type="PROSITE" id="PS50048"/>
    </source>
</evidence>
<keyword evidence="7" id="KW-1185">Reference proteome</keyword>
<evidence type="ECO:0000256" key="2">
    <source>
        <dbReference type="ARBA" id="ARBA00023242"/>
    </source>
</evidence>
<dbReference type="EMBL" id="JAUJLE010000001">
    <property type="protein sequence ID" value="KAK1016074.1"/>
    <property type="molecule type" value="Genomic_DNA"/>
</dbReference>
<dbReference type="PANTHER" id="PTHR40621">
    <property type="entry name" value="TRANSCRIPTION FACTOR KAPC-RELATED"/>
    <property type="match status" value="1"/>
</dbReference>
<dbReference type="InterPro" id="IPR004827">
    <property type="entry name" value="bZIP"/>
</dbReference>
<sequence length="346" mass="38122">MLPLWTSYANDFSPLDFTTSSIMNAAPQLSIAGPEAVESATSSPSVTRDSEARTGVLSSKRRAQNRSAQRDLRQRKLQHVQDLEDGIGLLHEKQSLLHTSNELLKLQLDNLKIENEVLHATIRPTPMLVDAPTSVDFSRSSRSYFGGSSMVPDGTFATMKERSGCSSPDSDSTASTQKAHVPIPRRAHKKSKTVCRTCKQRKVKCDERRPLCLNCERHFTNLRTCDFDEGGHTLRPPTASTSPRAIGRLLPSRDPAAEPKRVLMPKAPTGQPAPTSGVPDSLTINAAWQLLQNDPQYSSDRVDVTRFCEGLREIASFDGTALVFERIRVLALVEESSQSPSVEEGR</sequence>
<comment type="subcellular location">
    <subcellularLocation>
        <location evidence="1">Nucleus</location>
    </subcellularLocation>
</comment>
<dbReference type="Proteomes" id="UP001175353">
    <property type="component" value="Unassembled WGS sequence"/>
</dbReference>
<keyword evidence="2" id="KW-0539">Nucleus</keyword>
<dbReference type="Pfam" id="PF00170">
    <property type="entry name" value="bZIP_1"/>
    <property type="match status" value="1"/>
</dbReference>
<name>A0AAN6L2Y7_9PEZI</name>
<feature type="region of interest" description="Disordered" evidence="3">
    <location>
        <begin position="160"/>
        <end position="187"/>
    </location>
</feature>
<evidence type="ECO:0000259" key="5">
    <source>
        <dbReference type="PROSITE" id="PS50217"/>
    </source>
</evidence>
<evidence type="ECO:0000313" key="6">
    <source>
        <dbReference type="EMBL" id="KAK1016074.1"/>
    </source>
</evidence>
<dbReference type="SMART" id="SM00066">
    <property type="entry name" value="GAL4"/>
    <property type="match status" value="1"/>
</dbReference>
<accession>A0AAN6L2Y7</accession>
<feature type="region of interest" description="Disordered" evidence="3">
    <location>
        <begin position="228"/>
        <end position="258"/>
    </location>
</feature>
<dbReference type="InterPro" id="IPR001138">
    <property type="entry name" value="Zn2Cys6_DnaBD"/>
</dbReference>
<dbReference type="PROSITE" id="PS50048">
    <property type="entry name" value="ZN2_CY6_FUNGAL_2"/>
    <property type="match status" value="1"/>
</dbReference>
<dbReference type="CDD" id="cd00067">
    <property type="entry name" value="GAL4"/>
    <property type="match status" value="1"/>
</dbReference>
<reference evidence="6" key="1">
    <citation type="submission" date="2023-06" db="EMBL/GenBank/DDBJ databases">
        <title>Black Yeasts Isolated from many extreme environments.</title>
        <authorList>
            <person name="Coleine C."/>
            <person name="Stajich J.E."/>
            <person name="Selbmann L."/>
        </authorList>
    </citation>
    <scope>NUCLEOTIDE SEQUENCE</scope>
    <source>
        <strain evidence="6">CCFEE 5200</strain>
    </source>
</reference>
<comment type="caution">
    <text evidence="6">The sequence shown here is derived from an EMBL/GenBank/DDBJ whole genome shotgun (WGS) entry which is preliminary data.</text>
</comment>
<evidence type="ECO:0000256" key="3">
    <source>
        <dbReference type="SAM" id="MobiDB-lite"/>
    </source>
</evidence>
<dbReference type="GO" id="GO:0008270">
    <property type="term" value="F:zinc ion binding"/>
    <property type="evidence" value="ECO:0007669"/>
    <property type="project" value="InterPro"/>
</dbReference>
<feature type="domain" description="BZIP" evidence="5">
    <location>
        <begin position="60"/>
        <end position="118"/>
    </location>
</feature>